<reference evidence="1" key="1">
    <citation type="journal article" date="2022" name="Cell">
        <title>Design, construction, and in vivo augmentation of a complex gut microbiome.</title>
        <authorList>
            <person name="Cheng A.G."/>
            <person name="Ho P.Y."/>
            <person name="Aranda-Diaz A."/>
            <person name="Jain S."/>
            <person name="Yu F.B."/>
            <person name="Meng X."/>
            <person name="Wang M."/>
            <person name="Iakiviak M."/>
            <person name="Nagashima K."/>
            <person name="Zhao A."/>
            <person name="Murugkar P."/>
            <person name="Patil A."/>
            <person name="Atabakhsh K."/>
            <person name="Weakley A."/>
            <person name="Yan J."/>
            <person name="Brumbaugh A.R."/>
            <person name="Higginbottom S."/>
            <person name="Dimas A."/>
            <person name="Shiver A.L."/>
            <person name="Deutschbauer A."/>
            <person name="Neff N."/>
            <person name="Sonnenburg J.L."/>
            <person name="Huang K.C."/>
            <person name="Fischbach M.A."/>
        </authorList>
    </citation>
    <scope>NUCLEOTIDE SEQUENCE</scope>
    <source>
        <strain evidence="1">DSM 19829</strain>
    </source>
</reference>
<evidence type="ECO:0000313" key="2">
    <source>
        <dbReference type="Proteomes" id="UP001060164"/>
    </source>
</evidence>
<organism evidence="1 2">
    <name type="scientific">Ruminococcus gauvreauii</name>
    <dbReference type="NCBI Taxonomy" id="438033"/>
    <lineage>
        <taxon>Bacteria</taxon>
        <taxon>Bacillati</taxon>
        <taxon>Bacillota</taxon>
        <taxon>Clostridia</taxon>
        <taxon>Eubacteriales</taxon>
        <taxon>Oscillospiraceae</taxon>
        <taxon>Ruminococcus</taxon>
    </lineage>
</organism>
<name>A0ABY5VCJ9_9FIRM</name>
<gene>
    <name evidence="1" type="ORF">NQ502_10880</name>
</gene>
<accession>A0ABY5VCJ9</accession>
<keyword evidence="2" id="KW-1185">Reference proteome</keyword>
<dbReference type="PROSITE" id="PS51257">
    <property type="entry name" value="PROKAR_LIPOPROTEIN"/>
    <property type="match status" value="1"/>
</dbReference>
<protein>
    <submittedName>
        <fullName evidence="1">DUF3137 domain-containing protein</fullName>
    </submittedName>
</protein>
<dbReference type="Proteomes" id="UP001060164">
    <property type="component" value="Chromosome"/>
</dbReference>
<dbReference type="RefSeq" id="WP_028530039.1">
    <property type="nucleotide sequence ID" value="NZ_CABLBR010000040.1"/>
</dbReference>
<sequence length="284" mass="32526">MKTFAVICLIAASVMLMFRAWVPGIAALIGACVFGILYTRSAGDAKTLLADNITGNIMSEVFDECTYTADMRMPDKVLREAGVFWDWDNVVGSDLVSAKYKGHTIKFCDIELSETVERENDDGNTNTEYVTRFKGQWLVCELDREVPARLRLRENAERGNKIGKKLLGERREMKSDVITENEVFNRRFQILTEDPHSAFYILTPHFMEFILKADDAANTRTYLSFIDNRVHILVYNGKDSFELQKAEGANIEQIRQRMRGELKYITSILDELLMNKYLFGEGQV</sequence>
<evidence type="ECO:0000313" key="1">
    <source>
        <dbReference type="EMBL" id="UWP57907.1"/>
    </source>
</evidence>
<dbReference type="EMBL" id="CP102290">
    <property type="protein sequence ID" value="UWP57907.1"/>
    <property type="molecule type" value="Genomic_DNA"/>
</dbReference>
<dbReference type="Pfam" id="PF11335">
    <property type="entry name" value="DUF3137"/>
    <property type="match status" value="1"/>
</dbReference>
<proteinExistence type="predicted"/>
<dbReference type="InterPro" id="IPR021484">
    <property type="entry name" value="DUF3137"/>
</dbReference>